<accession>A0A183T7E1</accession>
<keyword evidence="3" id="KW-0479">Metal-binding</keyword>
<evidence type="ECO:0000256" key="8">
    <source>
        <dbReference type="ARBA" id="ARBA00023163"/>
    </source>
</evidence>
<dbReference type="FunFam" id="4.10.320.30:FF:000001">
    <property type="entry name" value="Myelin transcription factor 1-like, a"/>
    <property type="match status" value="2"/>
</dbReference>
<dbReference type="SUPFAM" id="SSF103637">
    <property type="entry name" value="CCHHC domain"/>
    <property type="match status" value="2"/>
</dbReference>
<dbReference type="GO" id="GO:0005634">
    <property type="term" value="C:nucleus"/>
    <property type="evidence" value="ECO:0007669"/>
    <property type="project" value="UniProtKB-SubCell"/>
</dbReference>
<dbReference type="WBParaSite" id="SSLN_0001285301-mRNA-1">
    <property type="protein sequence ID" value="SSLN_0001285301-mRNA-1"/>
    <property type="gene ID" value="SSLN_0001285301"/>
</dbReference>
<dbReference type="Proteomes" id="UP000275846">
    <property type="component" value="Unassembled WGS sequence"/>
</dbReference>
<dbReference type="Gene3D" id="4.10.320.30">
    <property type="match status" value="2"/>
</dbReference>
<dbReference type="Pfam" id="PF01530">
    <property type="entry name" value="zf-C2HC"/>
    <property type="match status" value="2"/>
</dbReference>
<comment type="subcellular location">
    <subcellularLocation>
        <location evidence="1">Nucleus</location>
    </subcellularLocation>
</comment>
<evidence type="ECO:0000256" key="7">
    <source>
        <dbReference type="ARBA" id="ARBA00023015"/>
    </source>
</evidence>
<keyword evidence="8" id="KW-0804">Transcription</keyword>
<evidence type="ECO:0000256" key="1">
    <source>
        <dbReference type="ARBA" id="ARBA00004123"/>
    </source>
</evidence>
<gene>
    <name evidence="11" type="ORF">SSLN_LOCUS12389</name>
</gene>
<keyword evidence="9" id="KW-0539">Nucleus</keyword>
<keyword evidence="7" id="KW-0805">Transcription regulation</keyword>
<feature type="region of interest" description="Disordered" evidence="10">
    <location>
        <begin position="135"/>
        <end position="177"/>
    </location>
</feature>
<keyword evidence="6" id="KW-0862">Zinc</keyword>
<evidence type="ECO:0000256" key="3">
    <source>
        <dbReference type="ARBA" id="ARBA00022723"/>
    </source>
</evidence>
<keyword evidence="4" id="KW-0677">Repeat</keyword>
<dbReference type="GO" id="GO:0000978">
    <property type="term" value="F:RNA polymerase II cis-regulatory region sequence-specific DNA binding"/>
    <property type="evidence" value="ECO:0007669"/>
    <property type="project" value="TreeGrafter"/>
</dbReference>
<dbReference type="PANTHER" id="PTHR10816:SF15">
    <property type="entry name" value="MYELIN TRANSCRIPTION FACTOR 1-LIKE PROTEIN"/>
    <property type="match status" value="1"/>
</dbReference>
<dbReference type="AlphaFoldDB" id="A0A183T7E1"/>
<evidence type="ECO:0000256" key="4">
    <source>
        <dbReference type="ARBA" id="ARBA00022737"/>
    </source>
</evidence>
<feature type="compositionally biased region" description="Polar residues" evidence="10">
    <location>
        <begin position="376"/>
        <end position="386"/>
    </location>
</feature>
<evidence type="ECO:0000256" key="5">
    <source>
        <dbReference type="ARBA" id="ARBA00022771"/>
    </source>
</evidence>
<dbReference type="STRING" id="70667.A0A183T7E1"/>
<evidence type="ECO:0000313" key="12">
    <source>
        <dbReference type="Proteomes" id="UP000275846"/>
    </source>
</evidence>
<dbReference type="InterPro" id="IPR002515">
    <property type="entry name" value="Znf_C2H2C"/>
</dbReference>
<dbReference type="GO" id="GO:0008270">
    <property type="term" value="F:zinc ion binding"/>
    <property type="evidence" value="ECO:0007669"/>
    <property type="project" value="UniProtKB-KW"/>
</dbReference>
<dbReference type="GO" id="GO:0007399">
    <property type="term" value="P:nervous system development"/>
    <property type="evidence" value="ECO:0007669"/>
    <property type="project" value="UniProtKB-KW"/>
</dbReference>
<evidence type="ECO:0000313" key="11">
    <source>
        <dbReference type="EMBL" id="VDL98774.1"/>
    </source>
</evidence>
<proteinExistence type="inferred from homology"/>
<reference evidence="13" key="1">
    <citation type="submission" date="2016-06" db="UniProtKB">
        <authorList>
            <consortium name="WormBaseParasite"/>
        </authorList>
    </citation>
    <scope>IDENTIFICATION</scope>
</reference>
<evidence type="ECO:0000256" key="2">
    <source>
        <dbReference type="ARBA" id="ARBA00010194"/>
    </source>
</evidence>
<reference evidence="11 12" key="2">
    <citation type="submission" date="2018-11" db="EMBL/GenBank/DDBJ databases">
        <authorList>
            <consortium name="Pathogen Informatics"/>
        </authorList>
    </citation>
    <scope>NUCLEOTIDE SEQUENCE [LARGE SCALE GENOMIC DNA]</scope>
    <source>
        <strain evidence="11 12">NST_G2</strain>
    </source>
</reference>
<evidence type="ECO:0000256" key="10">
    <source>
        <dbReference type="SAM" id="MobiDB-lite"/>
    </source>
</evidence>
<keyword evidence="12" id="KW-1185">Reference proteome</keyword>
<protein>
    <submittedName>
        <fullName evidence="13">Myelin transcription factor 1-like protein</fullName>
    </submittedName>
</protein>
<dbReference type="GO" id="GO:0000981">
    <property type="term" value="F:DNA-binding transcription factor activity, RNA polymerase II-specific"/>
    <property type="evidence" value="ECO:0007669"/>
    <property type="project" value="TreeGrafter"/>
</dbReference>
<dbReference type="PANTHER" id="PTHR10816">
    <property type="entry name" value="MYELIN TRANSCRIPTION FACTOR 1-RELATED"/>
    <property type="match status" value="1"/>
</dbReference>
<feature type="region of interest" description="Disordered" evidence="10">
    <location>
        <begin position="355"/>
        <end position="395"/>
    </location>
</feature>
<name>A0A183T7E1_SCHSO</name>
<comment type="similarity">
    <text evidence="2">Belongs to the MYT1 family.</text>
</comment>
<feature type="compositionally biased region" description="Basic and acidic residues" evidence="10">
    <location>
        <begin position="164"/>
        <end position="173"/>
    </location>
</feature>
<evidence type="ECO:0000256" key="6">
    <source>
        <dbReference type="ARBA" id="ARBA00022833"/>
    </source>
</evidence>
<dbReference type="PROSITE" id="PS51802">
    <property type="entry name" value="ZF_CCHHC"/>
    <property type="match status" value="2"/>
</dbReference>
<dbReference type="InterPro" id="IPR036060">
    <property type="entry name" value="Znf_C2H2C_sf"/>
</dbReference>
<evidence type="ECO:0000256" key="9">
    <source>
        <dbReference type="ARBA" id="ARBA00023242"/>
    </source>
</evidence>
<organism evidence="13">
    <name type="scientific">Schistocephalus solidus</name>
    <name type="common">Tapeworm</name>
    <dbReference type="NCBI Taxonomy" id="70667"/>
    <lineage>
        <taxon>Eukaryota</taxon>
        <taxon>Metazoa</taxon>
        <taxon>Spiralia</taxon>
        <taxon>Lophotrochozoa</taxon>
        <taxon>Platyhelminthes</taxon>
        <taxon>Cestoda</taxon>
        <taxon>Eucestoda</taxon>
        <taxon>Diphyllobothriidea</taxon>
        <taxon>Diphyllobothriidae</taxon>
        <taxon>Schistocephalus</taxon>
    </lineage>
</organism>
<dbReference type="OrthoDB" id="10069059at2759"/>
<evidence type="ECO:0000313" key="13">
    <source>
        <dbReference type="WBParaSite" id="SSLN_0001285301-mRNA-1"/>
    </source>
</evidence>
<sequence length="395" mass="41966">MYFVGSSQSADVGQQTGCQQAPVSSYQLPVYNLLNTSLTGCRDMLTNGTTTLLTQPKVAAEQTASTVQLASQLFPEGRCRLQLPLEVRAPTLPFTEPMSALLACLSKLDFPFFSHQKSVFPSEDNVLSSIEAAYPWKRDPGGQDGEGEQGARSWGQDDGPMDLSVRKPGKDENGLPINWVYDAKPRLNGLLDNKPPTPICERDGGRNRRSDLAGTALSLNGGTSLVTTNKRTGRKLLQCPVPGCDGSNHASGNYATHRSLSGCPKADRALVQALHVEQKCPTPGCDGSGHITRNYTSHRSLSGCPRAHLLGIKRHHTGPLRSGQLLTGAPTNPLSLVSPAKMRLLCVAAAAAAERRQTTNAGGGRGEDDADGSRGNSANGLPTNSAVEEKVDSQT</sequence>
<dbReference type="EMBL" id="UYSU01037232">
    <property type="protein sequence ID" value="VDL98774.1"/>
    <property type="molecule type" value="Genomic_DNA"/>
</dbReference>
<keyword evidence="5" id="KW-0863">Zinc-finger</keyword>